<comment type="caution">
    <text evidence="1">The sequence shown here is derived from an EMBL/GenBank/DDBJ whole genome shotgun (WGS) entry which is preliminary data.</text>
</comment>
<sequence length="91" mass="11080">MYMFNNLLHQLSNEDVVRVSLLYMLEQRFLGKYLRHPVINERLTLVSNLDEVNRYPCGRLIWDFTYKQMRIVFNKIKDHLNPNAPRQGRRE</sequence>
<gene>
    <name evidence="1" type="ORF">LSAT_V11C200086270</name>
</gene>
<reference evidence="1 2" key="1">
    <citation type="journal article" date="2017" name="Nat. Commun.">
        <title>Genome assembly with in vitro proximity ligation data and whole-genome triplication in lettuce.</title>
        <authorList>
            <person name="Reyes-Chin-Wo S."/>
            <person name="Wang Z."/>
            <person name="Yang X."/>
            <person name="Kozik A."/>
            <person name="Arikit S."/>
            <person name="Song C."/>
            <person name="Xia L."/>
            <person name="Froenicke L."/>
            <person name="Lavelle D.O."/>
            <person name="Truco M.J."/>
            <person name="Xia R."/>
            <person name="Zhu S."/>
            <person name="Xu C."/>
            <person name="Xu H."/>
            <person name="Xu X."/>
            <person name="Cox K."/>
            <person name="Korf I."/>
            <person name="Meyers B.C."/>
            <person name="Michelmore R.W."/>
        </authorList>
    </citation>
    <scope>NUCLEOTIDE SEQUENCE [LARGE SCALE GENOMIC DNA]</scope>
    <source>
        <strain evidence="2">cv. Salinas</strain>
        <tissue evidence="1">Seedlings</tissue>
    </source>
</reference>
<dbReference type="EMBL" id="NBSK02000002">
    <property type="protein sequence ID" value="KAJ0223557.1"/>
    <property type="molecule type" value="Genomic_DNA"/>
</dbReference>
<proteinExistence type="predicted"/>
<keyword evidence="2" id="KW-1185">Reference proteome</keyword>
<evidence type="ECO:0000313" key="1">
    <source>
        <dbReference type="EMBL" id="KAJ0223557.1"/>
    </source>
</evidence>
<dbReference type="AlphaFoldDB" id="A0A9R1WIV6"/>
<organism evidence="1 2">
    <name type="scientific">Lactuca sativa</name>
    <name type="common">Garden lettuce</name>
    <dbReference type="NCBI Taxonomy" id="4236"/>
    <lineage>
        <taxon>Eukaryota</taxon>
        <taxon>Viridiplantae</taxon>
        <taxon>Streptophyta</taxon>
        <taxon>Embryophyta</taxon>
        <taxon>Tracheophyta</taxon>
        <taxon>Spermatophyta</taxon>
        <taxon>Magnoliopsida</taxon>
        <taxon>eudicotyledons</taxon>
        <taxon>Gunneridae</taxon>
        <taxon>Pentapetalae</taxon>
        <taxon>asterids</taxon>
        <taxon>campanulids</taxon>
        <taxon>Asterales</taxon>
        <taxon>Asteraceae</taxon>
        <taxon>Cichorioideae</taxon>
        <taxon>Cichorieae</taxon>
        <taxon>Lactucinae</taxon>
        <taxon>Lactuca</taxon>
    </lineage>
</organism>
<accession>A0A9R1WIV6</accession>
<evidence type="ECO:0000313" key="2">
    <source>
        <dbReference type="Proteomes" id="UP000235145"/>
    </source>
</evidence>
<name>A0A9R1WIV6_LACSA</name>
<dbReference type="Proteomes" id="UP000235145">
    <property type="component" value="Unassembled WGS sequence"/>
</dbReference>
<protein>
    <submittedName>
        <fullName evidence="1">Uncharacterized protein</fullName>
    </submittedName>
</protein>